<dbReference type="OrthoDB" id="10390444at2759"/>
<reference evidence="4" key="1">
    <citation type="journal article" date="2021" name="IMA Fungus">
        <title>Genomic characterization of three marine fungi, including Emericellopsis atlantica sp. nov. with signatures of a generalist lifestyle and marine biomass degradation.</title>
        <authorList>
            <person name="Hagestad O.C."/>
            <person name="Hou L."/>
            <person name="Andersen J.H."/>
            <person name="Hansen E.H."/>
            <person name="Altermark B."/>
            <person name="Li C."/>
            <person name="Kuhnert E."/>
            <person name="Cox R.J."/>
            <person name="Crous P.W."/>
            <person name="Spatafora J.W."/>
            <person name="Lail K."/>
            <person name="Amirebrahimi M."/>
            <person name="Lipzen A."/>
            <person name="Pangilinan J."/>
            <person name="Andreopoulos W."/>
            <person name="Hayes R.D."/>
            <person name="Ng V."/>
            <person name="Grigoriev I.V."/>
            <person name="Jackson S.A."/>
            <person name="Sutton T.D.S."/>
            <person name="Dobson A.D.W."/>
            <person name="Rama T."/>
        </authorList>
    </citation>
    <scope>NUCLEOTIDE SEQUENCE</scope>
    <source>
        <strain evidence="4">TS7</strain>
    </source>
</reference>
<dbReference type="Proteomes" id="UP000887229">
    <property type="component" value="Unassembled WGS sequence"/>
</dbReference>
<keyword evidence="5" id="KW-1185">Reference proteome</keyword>
<feature type="compositionally biased region" description="Low complexity" evidence="1">
    <location>
        <begin position="137"/>
        <end position="157"/>
    </location>
</feature>
<comment type="caution">
    <text evidence="4">The sequence shown here is derived from an EMBL/GenBank/DDBJ whole genome shotgun (WGS) entry which is preliminary data.</text>
</comment>
<evidence type="ECO:0000256" key="2">
    <source>
        <dbReference type="SAM" id="Phobius"/>
    </source>
</evidence>
<proteinExistence type="predicted"/>
<dbReference type="RefSeq" id="XP_046117713.1">
    <property type="nucleotide sequence ID" value="XM_046265068.1"/>
</dbReference>
<feature type="compositionally biased region" description="Polar residues" evidence="1">
    <location>
        <begin position="167"/>
        <end position="178"/>
    </location>
</feature>
<protein>
    <recommendedName>
        <fullName evidence="6">Extracellular membrane protein CFEM domain-containing protein</fullName>
    </recommendedName>
</protein>
<feature type="signal peptide" evidence="3">
    <location>
        <begin position="1"/>
        <end position="22"/>
    </location>
</feature>
<evidence type="ECO:0000313" key="4">
    <source>
        <dbReference type="EMBL" id="KAG9253789.1"/>
    </source>
</evidence>
<evidence type="ECO:0000256" key="1">
    <source>
        <dbReference type="SAM" id="MobiDB-lite"/>
    </source>
</evidence>
<keyword evidence="2" id="KW-0472">Membrane</keyword>
<feature type="region of interest" description="Disordered" evidence="1">
    <location>
        <begin position="137"/>
        <end position="180"/>
    </location>
</feature>
<feature type="chain" id="PRO_5040344545" description="Extracellular membrane protein CFEM domain-containing protein" evidence="3">
    <location>
        <begin position="23"/>
        <end position="288"/>
    </location>
</feature>
<feature type="transmembrane region" description="Helical" evidence="2">
    <location>
        <begin position="186"/>
        <end position="210"/>
    </location>
</feature>
<keyword evidence="2" id="KW-0812">Transmembrane</keyword>
<dbReference type="EMBL" id="MU251256">
    <property type="protein sequence ID" value="KAG9253789.1"/>
    <property type="molecule type" value="Genomic_DNA"/>
</dbReference>
<feature type="region of interest" description="Disordered" evidence="1">
    <location>
        <begin position="216"/>
        <end position="288"/>
    </location>
</feature>
<gene>
    <name evidence="4" type="ORF">F5Z01DRAFT_674670</name>
</gene>
<name>A0A9P7ZKH8_9HYPO</name>
<keyword evidence="2" id="KW-1133">Transmembrane helix</keyword>
<keyword evidence="3" id="KW-0732">Signal</keyword>
<evidence type="ECO:0000256" key="3">
    <source>
        <dbReference type="SAM" id="SignalP"/>
    </source>
</evidence>
<accession>A0A9P7ZKH8</accession>
<sequence>MQPLSWPPRLVLLALVAMAVTAQDDDDVEKLRKCKSECNRRFKALGIMDNCAKYESDHQCMCESPGFYGLYMCCLEEVCAEYGLEVGSQEGDRRLAVPCVVDSTSRQLTLSCPAQYSMTRFDDVSTMSSLIETLATATTTADTASTTPASTLATRTSMSLPVDTLVPSETGQDGNDQGNPDKAATIGLGVGLGVGVSISLVVVGFAIFFLRRHRKKSRSAEDDEPPAPQAQPSEAVQADAIVRSAPHELGSAEKGPSELAAAGSPTEQSNHIIYELPGDSRTPYGRAV</sequence>
<dbReference type="GeneID" id="70295971"/>
<evidence type="ECO:0008006" key="6">
    <source>
        <dbReference type="Google" id="ProtNLM"/>
    </source>
</evidence>
<evidence type="ECO:0000313" key="5">
    <source>
        <dbReference type="Proteomes" id="UP000887229"/>
    </source>
</evidence>
<dbReference type="AlphaFoldDB" id="A0A9P7ZKH8"/>
<organism evidence="4 5">
    <name type="scientific">Emericellopsis atlantica</name>
    <dbReference type="NCBI Taxonomy" id="2614577"/>
    <lineage>
        <taxon>Eukaryota</taxon>
        <taxon>Fungi</taxon>
        <taxon>Dikarya</taxon>
        <taxon>Ascomycota</taxon>
        <taxon>Pezizomycotina</taxon>
        <taxon>Sordariomycetes</taxon>
        <taxon>Hypocreomycetidae</taxon>
        <taxon>Hypocreales</taxon>
        <taxon>Bionectriaceae</taxon>
        <taxon>Emericellopsis</taxon>
    </lineage>
</organism>